<name>A0A161J2I0_9GAMM</name>
<evidence type="ECO:0000313" key="3">
    <source>
        <dbReference type="Proteomes" id="UP000077255"/>
    </source>
</evidence>
<dbReference type="RefSeq" id="WP_157469295.1">
    <property type="nucleotide sequence ID" value="NZ_CP014841.1"/>
</dbReference>
<evidence type="ECO:0000256" key="1">
    <source>
        <dbReference type="SAM" id="Phobius"/>
    </source>
</evidence>
<feature type="transmembrane region" description="Helical" evidence="1">
    <location>
        <begin position="21"/>
        <end position="40"/>
    </location>
</feature>
<dbReference type="EMBL" id="CP014841">
    <property type="protein sequence ID" value="AND70579.1"/>
    <property type="molecule type" value="Genomic_DNA"/>
</dbReference>
<dbReference type="KEGG" id="dtx:ATSB10_31250"/>
<evidence type="ECO:0000313" key="2">
    <source>
        <dbReference type="EMBL" id="AND70579.1"/>
    </source>
</evidence>
<accession>A0A161J2I0</accession>
<proteinExistence type="predicted"/>
<dbReference type="PATRIC" id="fig|445710.3.peg.3125"/>
<protein>
    <submittedName>
        <fullName evidence="2">Uncharacterized protein</fullName>
    </submittedName>
</protein>
<sequence length="46" mass="4664">MSQRNSHHSLALSRRPTTVGDPLLAGGTLLLIGLVLVLLITSGGAG</sequence>
<keyword evidence="1" id="KW-0472">Membrane</keyword>
<dbReference type="AlphaFoldDB" id="A0A161J2I0"/>
<dbReference type="STRING" id="445710.ATSB10_31250"/>
<keyword evidence="1" id="KW-0812">Transmembrane</keyword>
<keyword evidence="3" id="KW-1185">Reference proteome</keyword>
<gene>
    <name evidence="2" type="ORF">ATSB10_31250</name>
</gene>
<reference evidence="2 3" key="1">
    <citation type="submission" date="2016-02" db="EMBL/GenBank/DDBJ databases">
        <title>Complete genome sequencing and analysis of ATSB10, Dyella thiooxydans isolated from rhizosphere soil of sunflower (Helianthus annuus L.).</title>
        <authorList>
            <person name="Lee Y."/>
            <person name="Hwangbo K."/>
            <person name="Chung H."/>
            <person name="Yoo J."/>
            <person name="Kim K.Y."/>
            <person name="Sa T.M."/>
            <person name="Um Y."/>
            <person name="Madhaiyan M."/>
        </authorList>
    </citation>
    <scope>NUCLEOTIDE SEQUENCE [LARGE SCALE GENOMIC DNA]</scope>
    <source>
        <strain evidence="2 3">ATSB10</strain>
    </source>
</reference>
<organism evidence="2 3">
    <name type="scientific">Dyella thiooxydans</name>
    <dbReference type="NCBI Taxonomy" id="445710"/>
    <lineage>
        <taxon>Bacteria</taxon>
        <taxon>Pseudomonadati</taxon>
        <taxon>Pseudomonadota</taxon>
        <taxon>Gammaproteobacteria</taxon>
        <taxon>Lysobacterales</taxon>
        <taxon>Rhodanobacteraceae</taxon>
        <taxon>Dyella</taxon>
    </lineage>
</organism>
<keyword evidence="1" id="KW-1133">Transmembrane helix</keyword>
<dbReference type="Proteomes" id="UP000077255">
    <property type="component" value="Chromosome"/>
</dbReference>